<gene>
    <name evidence="4" type="ORF">JYK14_20530</name>
</gene>
<dbReference type="InterPro" id="IPR045079">
    <property type="entry name" value="Oxoprolinase-like"/>
</dbReference>
<dbReference type="InterPro" id="IPR002821">
    <property type="entry name" value="Hydantoinase_A"/>
</dbReference>
<dbReference type="InterPro" id="IPR049517">
    <property type="entry name" value="ACX-like_C"/>
</dbReference>
<dbReference type="Pfam" id="PF05378">
    <property type="entry name" value="Hydant_A_N"/>
    <property type="match status" value="1"/>
</dbReference>
<dbReference type="EMBL" id="JAFIRR010000136">
    <property type="protein sequence ID" value="MCO6418531.1"/>
    <property type="molecule type" value="Genomic_DNA"/>
</dbReference>
<comment type="caution">
    <text evidence="4">The sequence shown here is derived from an EMBL/GenBank/DDBJ whole genome shotgun (WGS) entry which is preliminary data.</text>
</comment>
<feature type="domain" description="Hydantoinase/oxoprolinase N-terminal" evidence="2">
    <location>
        <begin position="14"/>
        <end position="189"/>
    </location>
</feature>
<dbReference type="PANTHER" id="PTHR11365">
    <property type="entry name" value="5-OXOPROLINASE RELATED"/>
    <property type="match status" value="1"/>
</dbReference>
<dbReference type="SUPFAM" id="SSF53067">
    <property type="entry name" value="Actin-like ATPase domain"/>
    <property type="match status" value="1"/>
</dbReference>
<evidence type="ECO:0000259" key="3">
    <source>
        <dbReference type="Pfam" id="PF19278"/>
    </source>
</evidence>
<keyword evidence="5" id="KW-1185">Reference proteome</keyword>
<organism evidence="4 5">
    <name type="scientific">Siccirubricoccus soli</name>
    <dbReference type="NCBI Taxonomy" id="2899147"/>
    <lineage>
        <taxon>Bacteria</taxon>
        <taxon>Pseudomonadati</taxon>
        <taxon>Pseudomonadota</taxon>
        <taxon>Alphaproteobacteria</taxon>
        <taxon>Acetobacterales</taxon>
        <taxon>Roseomonadaceae</taxon>
        <taxon>Siccirubricoccus</taxon>
    </lineage>
</organism>
<evidence type="ECO:0000259" key="2">
    <source>
        <dbReference type="Pfam" id="PF05378"/>
    </source>
</evidence>
<accession>A0ABT1D9E3</accession>
<evidence type="ECO:0000259" key="1">
    <source>
        <dbReference type="Pfam" id="PF01968"/>
    </source>
</evidence>
<proteinExistence type="predicted"/>
<name>A0ABT1D9E3_9PROT</name>
<dbReference type="Pfam" id="PF19278">
    <property type="entry name" value="Hydant_A_C"/>
    <property type="match status" value="1"/>
</dbReference>
<feature type="domain" description="Hydantoinase A/oxoprolinase" evidence="1">
    <location>
        <begin position="211"/>
        <end position="507"/>
    </location>
</feature>
<dbReference type="InterPro" id="IPR043129">
    <property type="entry name" value="ATPase_NBD"/>
</dbReference>
<reference evidence="4 5" key="1">
    <citation type="submission" date="2021-12" db="EMBL/GenBank/DDBJ databases">
        <title>Siccirubricoccus leaddurans sp. nov., a high concentration Zn2+ tolerance bacterium.</title>
        <authorList>
            <person name="Cao Y."/>
        </authorList>
    </citation>
    <scope>NUCLEOTIDE SEQUENCE [LARGE SCALE GENOMIC DNA]</scope>
    <source>
        <strain evidence="4 5">KC 17139</strain>
    </source>
</reference>
<dbReference type="InterPro" id="IPR008040">
    <property type="entry name" value="Hydant_A_N"/>
</dbReference>
<sequence>MSARLAAQGGGAARLAVDIGGTFTDVAVEQGERRWTGKVLTTPQAPELGVLEGVKLVLEKAGLAPADIALVIHGTTLATNAVIERKGAKTALLTTEGFRDVLALGNESRYDQYDLNIELPQPLVPRRWRLPVTERLDNTGKVLLPLDEAAVARHVAFMRAEGIEAVAIGFLHAFVNPAHEKQAAAILQRLWPEVPVSLSSEVSPEMREWERFSTTAANAYVQPLMASYLKRLEVGLREGGLACPVFMMLSGGGLTTLETARRFPIRLVESGPAGGAIFSAHVAKQRGLTEVLSFDMGGTTAKVCLIDQYQPQASRTFEVARVGRFKKGSGLPLRIPVIEMVEIGAGGGSLAAVDSMGRITVGPESAGADPGPACYGRGGAKPAVTDANLALGRYDPEHFAGGALRLYPERSRDALVAEVGGRLGLSAEMAALGVVEMVDENMANAARVHAIESGKGFEGRTIIAFGGGGPVHGYRVAEKIGVKRLLVPSGAGVGSAIGFLRAPVAYEVVRSLYQRFASFDVGAVNALLTEMSREAAAVVAKGAFGARTVEGRLAYMRYVGQGHEIAVKLPARDLTAADVQAIRAAYDAEYIKFYDRPVPGSDVEILSFAVTVATEVPAVEPAAEVEAAPAPAPIRQQQVRDTTTGEVTEWAVYDRAAMAPGAVVAGPCIVAEAETSTLVGRGWSCRMDGLGYLDLTQESA</sequence>
<dbReference type="RefSeq" id="WP_252955160.1">
    <property type="nucleotide sequence ID" value="NZ_JAFIRR010000136.1"/>
</dbReference>
<feature type="domain" description="Acetophenone carboxylase-like C-terminal" evidence="3">
    <location>
        <begin position="528"/>
        <end position="695"/>
    </location>
</feature>
<dbReference type="Proteomes" id="UP001523392">
    <property type="component" value="Unassembled WGS sequence"/>
</dbReference>
<evidence type="ECO:0000313" key="4">
    <source>
        <dbReference type="EMBL" id="MCO6418531.1"/>
    </source>
</evidence>
<dbReference type="PANTHER" id="PTHR11365:SF23">
    <property type="entry name" value="HYPOTHETICAL 5-OXOPROLINASE (EUROFUNG)-RELATED"/>
    <property type="match status" value="1"/>
</dbReference>
<dbReference type="Pfam" id="PF01968">
    <property type="entry name" value="Hydantoinase_A"/>
    <property type="match status" value="1"/>
</dbReference>
<protein>
    <submittedName>
        <fullName evidence="4">Hydantoinase/oxoprolinase family protein</fullName>
    </submittedName>
</protein>
<evidence type="ECO:0000313" key="5">
    <source>
        <dbReference type="Proteomes" id="UP001523392"/>
    </source>
</evidence>